<dbReference type="OrthoDB" id="9775851at2"/>
<name>A0A1I4WX19_9GAMM</name>
<evidence type="ECO:0000256" key="3">
    <source>
        <dbReference type="RuleBase" id="RU361235"/>
    </source>
</evidence>
<proteinExistence type="inferred from homology"/>
<dbReference type="Proteomes" id="UP000198968">
    <property type="component" value="Unassembled WGS sequence"/>
</dbReference>
<dbReference type="SUPFAM" id="SSF53474">
    <property type="entry name" value="alpha/beta-Hydrolases"/>
    <property type="match status" value="1"/>
</dbReference>
<dbReference type="Pfam" id="PF00135">
    <property type="entry name" value="COesterase"/>
    <property type="match status" value="1"/>
</dbReference>
<dbReference type="PANTHER" id="PTHR11559">
    <property type="entry name" value="CARBOXYLESTERASE"/>
    <property type="match status" value="1"/>
</dbReference>
<evidence type="ECO:0000313" key="6">
    <source>
        <dbReference type="Proteomes" id="UP000198968"/>
    </source>
</evidence>
<dbReference type="GO" id="GO:0016787">
    <property type="term" value="F:hydrolase activity"/>
    <property type="evidence" value="ECO:0007669"/>
    <property type="project" value="UniProtKB-KW"/>
</dbReference>
<dbReference type="InterPro" id="IPR002018">
    <property type="entry name" value="CarbesteraseB"/>
</dbReference>
<evidence type="ECO:0000256" key="1">
    <source>
        <dbReference type="ARBA" id="ARBA00005964"/>
    </source>
</evidence>
<dbReference type="InterPro" id="IPR050309">
    <property type="entry name" value="Type-B_Carboxylest/Lipase"/>
</dbReference>
<sequence length="554" mass="61118">MKKSILRFSKTFLLFLVASSATAQNISPDITTQSGKVKGAEHHNTLSWTGIPYAKAPAGELRWKKPVSPDAWQTVFDATRPATNCIQVSPDGATGNEDCLNLNIYRPRGTRSPLPVLVYIHGGNNQLGSSSEFAPAFIAEKYNAVIVTVNYRLGALGFNPLKALNDGNPLNDSGNYSLLDIKKSLDWLKANIEAFGGDKNNITVSGFSAGGRDVMAMLISPYFKNTFNKAIVFSGGMTTSDKDEAESIFAQRLAPLVVKQGIKPDASAAKTWLLSGSPEVRQFLYQLPAAELAMLFGDAGIRMNQFPHLYRDGVVIPKDGFETTKYNAVPAIMATGQQEFSFFARNDPMFAAQVKDGTLVNNTSLLNKYTFANHYGGLLYSLFNVNQSAEMMYKNYNAPLYGMEFRYGTDAFVTGDKLSAIGSFHGVFMPFWDKNKYAEFTQDALKLKGSQALGESFNTYIKNFLATGSPNDQTLPEWKKWTPENAAAGESLLVMDANKQKAIIYMSNKTYSYKDILTRIEQDNSLSAADKNSVIKNVLNNRWFSAPLDQHFAH</sequence>
<reference evidence="6" key="1">
    <citation type="submission" date="2016-10" db="EMBL/GenBank/DDBJ databases">
        <authorList>
            <person name="Varghese N."/>
            <person name="Submissions S."/>
        </authorList>
    </citation>
    <scope>NUCLEOTIDE SEQUENCE [LARGE SCALE GENOMIC DNA]</scope>
    <source>
        <strain evidence="6">OV426</strain>
    </source>
</reference>
<comment type="similarity">
    <text evidence="1 3">Belongs to the type-B carboxylesterase/lipase family.</text>
</comment>
<accession>A0A1I4WX19</accession>
<keyword evidence="3" id="KW-0732">Signal</keyword>
<protein>
    <recommendedName>
        <fullName evidence="3">Carboxylic ester hydrolase</fullName>
        <ecNumber evidence="3">3.1.1.-</ecNumber>
    </recommendedName>
</protein>
<evidence type="ECO:0000256" key="2">
    <source>
        <dbReference type="ARBA" id="ARBA00022801"/>
    </source>
</evidence>
<organism evidence="5 6">
    <name type="scientific">Candidatus Pantoea varia</name>
    <dbReference type="NCBI Taxonomy" id="1881036"/>
    <lineage>
        <taxon>Bacteria</taxon>
        <taxon>Pseudomonadati</taxon>
        <taxon>Pseudomonadota</taxon>
        <taxon>Gammaproteobacteria</taxon>
        <taxon>Enterobacterales</taxon>
        <taxon>Erwiniaceae</taxon>
        <taxon>Pantoea</taxon>
    </lineage>
</organism>
<dbReference type="EMBL" id="FOVG01000001">
    <property type="protein sequence ID" value="SFN17650.1"/>
    <property type="molecule type" value="Genomic_DNA"/>
</dbReference>
<dbReference type="EC" id="3.1.1.-" evidence="3"/>
<feature type="signal peptide" evidence="3">
    <location>
        <begin position="1"/>
        <end position="23"/>
    </location>
</feature>
<gene>
    <name evidence="5" type="ORF">SAMN05428971_0370</name>
</gene>
<dbReference type="InterPro" id="IPR019826">
    <property type="entry name" value="Carboxylesterase_B_AS"/>
</dbReference>
<dbReference type="PROSITE" id="PS00122">
    <property type="entry name" value="CARBOXYLESTERASE_B_1"/>
    <property type="match status" value="1"/>
</dbReference>
<keyword evidence="2 3" id="KW-0378">Hydrolase</keyword>
<evidence type="ECO:0000259" key="4">
    <source>
        <dbReference type="Pfam" id="PF00135"/>
    </source>
</evidence>
<keyword evidence="6" id="KW-1185">Reference proteome</keyword>
<dbReference type="RefSeq" id="WP_090959277.1">
    <property type="nucleotide sequence ID" value="NZ_FOVG01000001.1"/>
</dbReference>
<dbReference type="AlphaFoldDB" id="A0A1I4WX19"/>
<feature type="domain" description="Carboxylesterase type B" evidence="4">
    <location>
        <begin position="28"/>
        <end position="486"/>
    </location>
</feature>
<feature type="chain" id="PRO_5011330853" description="Carboxylic ester hydrolase" evidence="3">
    <location>
        <begin position="24"/>
        <end position="554"/>
    </location>
</feature>
<dbReference type="Gene3D" id="3.40.50.1820">
    <property type="entry name" value="alpha/beta hydrolase"/>
    <property type="match status" value="1"/>
</dbReference>
<dbReference type="InterPro" id="IPR029058">
    <property type="entry name" value="AB_hydrolase_fold"/>
</dbReference>
<evidence type="ECO:0000313" key="5">
    <source>
        <dbReference type="EMBL" id="SFN17650.1"/>
    </source>
</evidence>